<dbReference type="GO" id="GO:0000030">
    <property type="term" value="F:mannosyltransferase activity"/>
    <property type="evidence" value="ECO:0007669"/>
    <property type="project" value="TreeGrafter"/>
</dbReference>
<reference evidence="2" key="1">
    <citation type="journal article" date="2021" name="PeerJ">
        <title>Extensive microbial diversity within the chicken gut microbiome revealed by metagenomics and culture.</title>
        <authorList>
            <person name="Gilroy R."/>
            <person name="Ravi A."/>
            <person name="Getino M."/>
            <person name="Pursley I."/>
            <person name="Horton D.L."/>
            <person name="Alikhan N.F."/>
            <person name="Baker D."/>
            <person name="Gharbi K."/>
            <person name="Hall N."/>
            <person name="Watson M."/>
            <person name="Adriaenssens E.M."/>
            <person name="Foster-Nyarko E."/>
            <person name="Jarju S."/>
            <person name="Secka A."/>
            <person name="Antonio M."/>
            <person name="Oren A."/>
            <person name="Chaudhuri R.R."/>
            <person name="La Ragione R."/>
            <person name="Hildebrand F."/>
            <person name="Pallen M.J."/>
        </authorList>
    </citation>
    <scope>NUCLEOTIDE SEQUENCE</scope>
    <source>
        <strain evidence="2">CHK33-5263</strain>
    </source>
</reference>
<reference evidence="2" key="2">
    <citation type="submission" date="2021-04" db="EMBL/GenBank/DDBJ databases">
        <authorList>
            <person name="Gilroy R."/>
        </authorList>
    </citation>
    <scope>NUCLEOTIDE SEQUENCE</scope>
    <source>
        <strain evidence="2">CHK33-5263</strain>
    </source>
</reference>
<proteinExistence type="predicted"/>
<evidence type="ECO:0000256" key="1">
    <source>
        <dbReference type="ARBA" id="ARBA00022679"/>
    </source>
</evidence>
<dbReference type="PANTHER" id="PTHR32385:SF15">
    <property type="entry name" value="INOSITOL PHOSPHOCERAMIDE MANNOSYLTRANSFERASE 1"/>
    <property type="match status" value="1"/>
</dbReference>
<dbReference type="Proteomes" id="UP000824044">
    <property type="component" value="Unassembled WGS sequence"/>
</dbReference>
<name>A0A9D2DVC6_9FIRM</name>
<dbReference type="InterPro" id="IPR029044">
    <property type="entry name" value="Nucleotide-diphossugar_trans"/>
</dbReference>
<dbReference type="EMBL" id="DXBS01000005">
    <property type="protein sequence ID" value="HIZ23902.1"/>
    <property type="molecule type" value="Genomic_DNA"/>
</dbReference>
<dbReference type="GO" id="GO:0051999">
    <property type="term" value="P:mannosyl-inositol phosphorylceramide biosynthetic process"/>
    <property type="evidence" value="ECO:0007669"/>
    <property type="project" value="TreeGrafter"/>
</dbReference>
<gene>
    <name evidence="2" type="ORF">H9812_00280</name>
</gene>
<accession>A0A9D2DVC6</accession>
<dbReference type="InterPro" id="IPR051706">
    <property type="entry name" value="Glycosyltransferase_domain"/>
</dbReference>
<sequence>MIPKIIHACWLGSAQMPQDQRDYVEDWRKLHPDWQIIVWTDEMFAKYLDDSAFVKACLARKKYGFLSDYFRFTVLHEFGGVYIDTDVELFKPLDEFLNCKMFMGFIFDSSIGTALIGSEKGSPLMSEWRALLESDFEKKGDFTVSNDWITKYFLDHYPDFRLNGKRQSLACGIELYPKDWFERYQVNKKSGGGYAEHHCAGSWKDENAPAWKKVVRALLPRGLVSAVGHKLFLKKTPYYSVYLRHRREK</sequence>
<evidence type="ECO:0000313" key="3">
    <source>
        <dbReference type="Proteomes" id="UP000824044"/>
    </source>
</evidence>
<keyword evidence="1" id="KW-0808">Transferase</keyword>
<dbReference type="PANTHER" id="PTHR32385">
    <property type="entry name" value="MANNOSYL PHOSPHORYLINOSITOL CERAMIDE SYNTHASE"/>
    <property type="match status" value="1"/>
</dbReference>
<dbReference type="AlphaFoldDB" id="A0A9D2DVC6"/>
<dbReference type="SUPFAM" id="SSF53448">
    <property type="entry name" value="Nucleotide-diphospho-sugar transferases"/>
    <property type="match status" value="1"/>
</dbReference>
<dbReference type="Gene3D" id="3.90.550.20">
    <property type="match status" value="1"/>
</dbReference>
<evidence type="ECO:0000313" key="2">
    <source>
        <dbReference type="EMBL" id="HIZ23902.1"/>
    </source>
</evidence>
<comment type="caution">
    <text evidence="2">The sequence shown here is derived from an EMBL/GenBank/DDBJ whole genome shotgun (WGS) entry which is preliminary data.</text>
</comment>
<protein>
    <submittedName>
        <fullName evidence="2">Uncharacterized protein</fullName>
    </submittedName>
</protein>
<dbReference type="InterPro" id="IPR007577">
    <property type="entry name" value="GlycoTrfase_DXD_sugar-bd_CS"/>
</dbReference>
<organism evidence="2 3">
    <name type="scientific">Candidatus Gallimonas intestinigallinarum</name>
    <dbReference type="NCBI Taxonomy" id="2838604"/>
    <lineage>
        <taxon>Bacteria</taxon>
        <taxon>Bacillati</taxon>
        <taxon>Bacillota</taxon>
        <taxon>Clostridia</taxon>
        <taxon>Candidatus Gallimonas</taxon>
    </lineage>
</organism>
<dbReference type="Pfam" id="PF04488">
    <property type="entry name" value="Gly_transf_sug"/>
    <property type="match status" value="1"/>
</dbReference>
<dbReference type="GO" id="GO:0016020">
    <property type="term" value="C:membrane"/>
    <property type="evidence" value="ECO:0007669"/>
    <property type="project" value="GOC"/>
</dbReference>